<evidence type="ECO:0000256" key="1">
    <source>
        <dbReference type="SAM" id="MobiDB-lite"/>
    </source>
</evidence>
<keyword evidence="3" id="KW-1185">Reference proteome</keyword>
<evidence type="ECO:0000313" key="2">
    <source>
        <dbReference type="EMBL" id="EOB01442.1"/>
    </source>
</evidence>
<gene>
    <name evidence="2" type="ORF">Anapl_13586</name>
</gene>
<name>R0JW17_ANAPL</name>
<dbReference type="Proteomes" id="UP000296049">
    <property type="component" value="Unassembled WGS sequence"/>
</dbReference>
<dbReference type="EMBL" id="KB743091">
    <property type="protein sequence ID" value="EOB01442.1"/>
    <property type="molecule type" value="Genomic_DNA"/>
</dbReference>
<accession>R0JW17</accession>
<dbReference type="AlphaFoldDB" id="R0JW17"/>
<proteinExistence type="predicted"/>
<protein>
    <submittedName>
        <fullName evidence="2">Uncharacterized protein</fullName>
    </submittedName>
</protein>
<evidence type="ECO:0000313" key="3">
    <source>
        <dbReference type="Proteomes" id="UP000296049"/>
    </source>
</evidence>
<reference evidence="3" key="1">
    <citation type="journal article" date="2013" name="Nat. Genet.">
        <title>The duck genome and transcriptome provide insight into an avian influenza virus reservoir species.</title>
        <authorList>
            <person name="Huang Y."/>
            <person name="Li Y."/>
            <person name="Burt D.W."/>
            <person name="Chen H."/>
            <person name="Zhang Y."/>
            <person name="Qian W."/>
            <person name="Kim H."/>
            <person name="Gan S."/>
            <person name="Zhao Y."/>
            <person name="Li J."/>
            <person name="Yi K."/>
            <person name="Feng H."/>
            <person name="Zhu P."/>
            <person name="Li B."/>
            <person name="Liu Q."/>
            <person name="Fairley S."/>
            <person name="Magor K.E."/>
            <person name="Du Z."/>
            <person name="Hu X."/>
            <person name="Goodman L."/>
            <person name="Tafer H."/>
            <person name="Vignal A."/>
            <person name="Lee T."/>
            <person name="Kim K.W."/>
            <person name="Sheng Z."/>
            <person name="An Y."/>
            <person name="Searle S."/>
            <person name="Herrero J."/>
            <person name="Groenen M.A."/>
            <person name="Crooijmans R.P."/>
            <person name="Faraut T."/>
            <person name="Cai Q."/>
            <person name="Webster R.G."/>
            <person name="Aldridge J.R."/>
            <person name="Warren W.C."/>
            <person name="Bartschat S."/>
            <person name="Kehr S."/>
            <person name="Marz M."/>
            <person name="Stadler P.F."/>
            <person name="Smith J."/>
            <person name="Kraus R.H."/>
            <person name="Zhao Y."/>
            <person name="Ren L."/>
            <person name="Fei J."/>
            <person name="Morisson M."/>
            <person name="Kaiser P."/>
            <person name="Griffin D.K."/>
            <person name="Rao M."/>
            <person name="Pitel F."/>
            <person name="Wang J."/>
            <person name="Li N."/>
        </authorList>
    </citation>
    <scope>NUCLEOTIDE SEQUENCE [LARGE SCALE GENOMIC DNA]</scope>
</reference>
<organism evidence="2 3">
    <name type="scientific">Anas platyrhynchos</name>
    <name type="common">Mallard</name>
    <name type="synonym">Anas boschas</name>
    <dbReference type="NCBI Taxonomy" id="8839"/>
    <lineage>
        <taxon>Eukaryota</taxon>
        <taxon>Metazoa</taxon>
        <taxon>Chordata</taxon>
        <taxon>Craniata</taxon>
        <taxon>Vertebrata</taxon>
        <taxon>Euteleostomi</taxon>
        <taxon>Archelosauria</taxon>
        <taxon>Archosauria</taxon>
        <taxon>Dinosauria</taxon>
        <taxon>Saurischia</taxon>
        <taxon>Theropoda</taxon>
        <taxon>Coelurosauria</taxon>
        <taxon>Aves</taxon>
        <taxon>Neognathae</taxon>
        <taxon>Galloanserae</taxon>
        <taxon>Anseriformes</taxon>
        <taxon>Anatidae</taxon>
        <taxon>Anatinae</taxon>
        <taxon>Anas</taxon>
    </lineage>
</organism>
<feature type="region of interest" description="Disordered" evidence="1">
    <location>
        <begin position="1"/>
        <end position="21"/>
    </location>
</feature>
<sequence>MAAAFRAQPRISRSSREGIGERKVALQLPEGRNTPQPPDYAPTKATADSCQHKQKVLNPPKPSGAAITPKMLCPMLYPTQPRGHKTPVPAPLPALARLC</sequence>